<organism evidence="2 3">
    <name type="scientific">Oryza sativa subsp. japonica</name>
    <name type="common">Rice</name>
    <dbReference type="NCBI Taxonomy" id="39947"/>
    <lineage>
        <taxon>Eukaryota</taxon>
        <taxon>Viridiplantae</taxon>
        <taxon>Streptophyta</taxon>
        <taxon>Embryophyta</taxon>
        <taxon>Tracheophyta</taxon>
        <taxon>Spermatophyta</taxon>
        <taxon>Magnoliopsida</taxon>
        <taxon>Liliopsida</taxon>
        <taxon>Poales</taxon>
        <taxon>Poaceae</taxon>
        <taxon>BOP clade</taxon>
        <taxon>Oryzoideae</taxon>
        <taxon>Oryzeae</taxon>
        <taxon>Oryzinae</taxon>
        <taxon>Oryza</taxon>
        <taxon>Oryza sativa</taxon>
    </lineage>
</organism>
<proteinExistence type="predicted"/>
<evidence type="ECO:0000313" key="2">
    <source>
        <dbReference type="EMBL" id="BAD22437.1"/>
    </source>
</evidence>
<dbReference type="Proteomes" id="UP000000763">
    <property type="component" value="Chromosome 9"/>
</dbReference>
<evidence type="ECO:0000256" key="1">
    <source>
        <dbReference type="SAM" id="MobiDB-lite"/>
    </source>
</evidence>
<dbReference type="EMBL" id="AP005725">
    <property type="protein sequence ID" value="BAD22437.1"/>
    <property type="molecule type" value="Genomic_DNA"/>
</dbReference>
<reference evidence="3" key="2">
    <citation type="journal article" date="2008" name="Nucleic Acids Res.">
        <title>The rice annotation project database (RAP-DB): 2008 update.</title>
        <authorList>
            <consortium name="The rice annotation project (RAP)"/>
        </authorList>
    </citation>
    <scope>GENOME REANNOTATION</scope>
    <source>
        <strain evidence="3">cv. Nipponbare</strain>
    </source>
</reference>
<feature type="region of interest" description="Disordered" evidence="1">
    <location>
        <begin position="38"/>
        <end position="65"/>
    </location>
</feature>
<accession>Q6K381</accession>
<dbReference type="AlphaFoldDB" id="Q6K381"/>
<reference evidence="3" key="1">
    <citation type="journal article" date="2005" name="Nature">
        <title>The map-based sequence of the rice genome.</title>
        <authorList>
            <consortium name="International rice genome sequencing project (IRGSP)"/>
            <person name="Matsumoto T."/>
            <person name="Wu J."/>
            <person name="Kanamori H."/>
            <person name="Katayose Y."/>
            <person name="Fujisawa M."/>
            <person name="Namiki N."/>
            <person name="Mizuno H."/>
            <person name="Yamamoto K."/>
            <person name="Antonio B.A."/>
            <person name="Baba T."/>
            <person name="Sakata K."/>
            <person name="Nagamura Y."/>
            <person name="Aoki H."/>
            <person name="Arikawa K."/>
            <person name="Arita K."/>
            <person name="Bito T."/>
            <person name="Chiden Y."/>
            <person name="Fujitsuka N."/>
            <person name="Fukunaka R."/>
            <person name="Hamada M."/>
            <person name="Harada C."/>
            <person name="Hayashi A."/>
            <person name="Hijishita S."/>
            <person name="Honda M."/>
            <person name="Hosokawa S."/>
            <person name="Ichikawa Y."/>
            <person name="Idonuma A."/>
            <person name="Iijima M."/>
            <person name="Ikeda M."/>
            <person name="Ikeno M."/>
            <person name="Ito K."/>
            <person name="Ito S."/>
            <person name="Ito T."/>
            <person name="Ito Y."/>
            <person name="Ito Y."/>
            <person name="Iwabuchi A."/>
            <person name="Kamiya K."/>
            <person name="Karasawa W."/>
            <person name="Kurita K."/>
            <person name="Katagiri S."/>
            <person name="Kikuta A."/>
            <person name="Kobayashi H."/>
            <person name="Kobayashi N."/>
            <person name="Machita K."/>
            <person name="Maehara T."/>
            <person name="Masukawa M."/>
            <person name="Mizubayashi T."/>
            <person name="Mukai Y."/>
            <person name="Nagasaki H."/>
            <person name="Nagata Y."/>
            <person name="Naito S."/>
            <person name="Nakashima M."/>
            <person name="Nakama Y."/>
            <person name="Nakamichi Y."/>
            <person name="Nakamura M."/>
            <person name="Meguro A."/>
            <person name="Negishi M."/>
            <person name="Ohta I."/>
            <person name="Ohta T."/>
            <person name="Okamoto M."/>
            <person name="Ono N."/>
            <person name="Saji S."/>
            <person name="Sakaguchi M."/>
            <person name="Sakai K."/>
            <person name="Shibata M."/>
            <person name="Shimokawa T."/>
            <person name="Song J."/>
            <person name="Takazaki Y."/>
            <person name="Terasawa K."/>
            <person name="Tsugane M."/>
            <person name="Tsuji K."/>
            <person name="Ueda S."/>
            <person name="Waki K."/>
            <person name="Yamagata H."/>
            <person name="Yamamoto M."/>
            <person name="Yamamoto S."/>
            <person name="Yamane H."/>
            <person name="Yoshiki S."/>
            <person name="Yoshihara R."/>
            <person name="Yukawa K."/>
            <person name="Zhong H."/>
            <person name="Yano M."/>
            <person name="Yuan Q."/>
            <person name="Ouyang S."/>
            <person name="Liu J."/>
            <person name="Jones K.M."/>
            <person name="Gansberger K."/>
            <person name="Moffat K."/>
            <person name="Hill J."/>
            <person name="Bera J."/>
            <person name="Fadrosh D."/>
            <person name="Jin S."/>
            <person name="Johri S."/>
            <person name="Kim M."/>
            <person name="Overton L."/>
            <person name="Reardon M."/>
            <person name="Tsitrin T."/>
            <person name="Vuong H."/>
            <person name="Weaver B."/>
            <person name="Ciecko A."/>
            <person name="Tallon L."/>
            <person name="Jackson J."/>
            <person name="Pai G."/>
            <person name="Aken S.V."/>
            <person name="Utterback T."/>
            <person name="Reidmuller S."/>
            <person name="Feldblyum T."/>
            <person name="Hsiao J."/>
            <person name="Zismann V."/>
            <person name="Iobst S."/>
            <person name="de Vazeille A.R."/>
            <person name="Buell C.R."/>
            <person name="Ying K."/>
            <person name="Li Y."/>
            <person name="Lu T."/>
            <person name="Huang Y."/>
            <person name="Zhao Q."/>
            <person name="Feng Q."/>
            <person name="Zhang L."/>
            <person name="Zhu J."/>
            <person name="Weng Q."/>
            <person name="Mu J."/>
            <person name="Lu Y."/>
            <person name="Fan D."/>
            <person name="Liu Y."/>
            <person name="Guan J."/>
            <person name="Zhang Y."/>
            <person name="Yu S."/>
            <person name="Liu X."/>
            <person name="Zhang Y."/>
            <person name="Hong G."/>
            <person name="Han B."/>
            <person name="Choisne N."/>
            <person name="Demange N."/>
            <person name="Orjeda G."/>
            <person name="Samain S."/>
            <person name="Cattolico L."/>
            <person name="Pelletier E."/>
            <person name="Couloux A."/>
            <person name="Segurens B."/>
            <person name="Wincker P."/>
            <person name="D'Hont A."/>
            <person name="Scarpelli C."/>
            <person name="Weissenbach J."/>
            <person name="Salanoubat M."/>
            <person name="Quetier F."/>
            <person name="Yu Y."/>
            <person name="Kim H.R."/>
            <person name="Rambo T."/>
            <person name="Currie J."/>
            <person name="Collura K."/>
            <person name="Luo M."/>
            <person name="Yang T."/>
            <person name="Ammiraju J.S.S."/>
            <person name="Engler F."/>
            <person name="Soderlund C."/>
            <person name="Wing R.A."/>
            <person name="Palmer L.E."/>
            <person name="de la Bastide M."/>
            <person name="Spiegel L."/>
            <person name="Nascimento L."/>
            <person name="Zutavern T."/>
            <person name="O'Shaughnessy A."/>
            <person name="Dike S."/>
            <person name="Dedhia N."/>
            <person name="Preston R."/>
            <person name="Balija V."/>
            <person name="McCombie W.R."/>
            <person name="Chow T."/>
            <person name="Chen H."/>
            <person name="Chung M."/>
            <person name="Chen C."/>
            <person name="Shaw J."/>
            <person name="Wu H."/>
            <person name="Hsiao K."/>
            <person name="Chao Y."/>
            <person name="Chu M."/>
            <person name="Cheng C."/>
            <person name="Hour A."/>
            <person name="Lee P."/>
            <person name="Lin S."/>
            <person name="Lin Y."/>
            <person name="Liou J."/>
            <person name="Liu S."/>
            <person name="Hsing Y."/>
            <person name="Raghuvanshi S."/>
            <person name="Mohanty A."/>
            <person name="Bharti A.K."/>
            <person name="Gaur A."/>
            <person name="Gupta V."/>
            <person name="Kumar D."/>
            <person name="Ravi V."/>
            <person name="Vij S."/>
            <person name="Kapur A."/>
            <person name="Khurana P."/>
            <person name="Khurana P."/>
            <person name="Khurana J.P."/>
            <person name="Tyagi A.K."/>
            <person name="Gaikwad K."/>
            <person name="Singh A."/>
            <person name="Dalal V."/>
            <person name="Srivastava S."/>
            <person name="Dixit A."/>
            <person name="Pal A.K."/>
            <person name="Ghazi I.A."/>
            <person name="Yadav M."/>
            <person name="Pandit A."/>
            <person name="Bhargava A."/>
            <person name="Sureshbabu K."/>
            <person name="Batra K."/>
            <person name="Sharma T.R."/>
            <person name="Mohapatra T."/>
            <person name="Singh N.K."/>
            <person name="Messing J."/>
            <person name="Nelson A.B."/>
            <person name="Fuks G."/>
            <person name="Kavchok S."/>
            <person name="Keizer G."/>
            <person name="Linton E."/>
            <person name="Llaca V."/>
            <person name="Song R."/>
            <person name="Tanyolac B."/>
            <person name="Young S."/>
            <person name="Ho-Il K."/>
            <person name="Hahn J.H."/>
            <person name="Sangsakoo G."/>
            <person name="Vanavichit A."/>
            <person name="de Mattos Luiz.A.T."/>
            <person name="Zimmer P.D."/>
            <person name="Malone G."/>
            <person name="Dellagostin O."/>
            <person name="de Oliveira A.C."/>
            <person name="Bevan M."/>
            <person name="Bancroft I."/>
            <person name="Minx P."/>
            <person name="Cordum H."/>
            <person name="Wilson R."/>
            <person name="Cheng Z."/>
            <person name="Jin W."/>
            <person name="Jiang J."/>
            <person name="Leong S.A."/>
            <person name="Iwama H."/>
            <person name="Gojobori T."/>
            <person name="Itoh T."/>
            <person name="Niimura Y."/>
            <person name="Fujii Y."/>
            <person name="Habara T."/>
            <person name="Sakai H."/>
            <person name="Sato Y."/>
            <person name="Wilson G."/>
            <person name="Kumar K."/>
            <person name="McCouch S."/>
            <person name="Juretic N."/>
            <person name="Hoen D."/>
            <person name="Wright S."/>
            <person name="Bruskiewich R."/>
            <person name="Bureau T."/>
            <person name="Miyao A."/>
            <person name="Hirochika H."/>
            <person name="Nishikawa T."/>
            <person name="Kadowaki K."/>
            <person name="Sugiura M."/>
            <person name="Burr B."/>
            <person name="Sasaki T."/>
        </authorList>
    </citation>
    <scope>NUCLEOTIDE SEQUENCE [LARGE SCALE GENOMIC DNA]</scope>
    <source>
        <strain evidence="3">cv. Nipponbare</strain>
    </source>
</reference>
<protein>
    <submittedName>
        <fullName evidence="2">Uncharacterized protein</fullName>
    </submittedName>
</protein>
<name>Q6K381_ORYSJ</name>
<sequence length="65" mass="6712">MEGEKGVLIGARENGVRVAICRGEVVAVLAFETVKPVEGGREGRSRGRGAAWSDRADGSSGAARV</sequence>
<gene>
    <name evidence="2" type="primary">OSJNBa0025H18.18</name>
</gene>
<evidence type="ECO:0000313" key="3">
    <source>
        <dbReference type="Proteomes" id="UP000000763"/>
    </source>
</evidence>